<keyword evidence="6" id="KW-0460">Magnesium</keyword>
<dbReference type="InterPro" id="IPR041609">
    <property type="entry name" value="PurL_linker"/>
</dbReference>
<dbReference type="AlphaFoldDB" id="A0A926D505"/>
<evidence type="ECO:0000256" key="3">
    <source>
        <dbReference type="ARBA" id="ARBA00022741"/>
    </source>
</evidence>
<comment type="caution">
    <text evidence="9">The sequence shown here is derived from an EMBL/GenBank/DDBJ whole genome shotgun (WGS) entry which is preliminary data.</text>
</comment>
<evidence type="ECO:0000259" key="7">
    <source>
        <dbReference type="Pfam" id="PF02769"/>
    </source>
</evidence>
<dbReference type="FunFam" id="3.30.1330.10:FF:000013">
    <property type="entry name" value="Phosphoribosylformylglycinamidine synthase"/>
    <property type="match status" value="1"/>
</dbReference>
<dbReference type="CDD" id="cd02204">
    <property type="entry name" value="PurL_repeat2"/>
    <property type="match status" value="1"/>
</dbReference>
<protein>
    <submittedName>
        <fullName evidence="9">Phosphoribosylformylglycinamidine synthase</fullName>
        <ecNumber evidence="9">6.3.5.3</ecNumber>
    </submittedName>
</protein>
<organism evidence="9 10">
    <name type="scientific">Gehongia tenuis</name>
    <dbReference type="NCBI Taxonomy" id="2763655"/>
    <lineage>
        <taxon>Bacteria</taxon>
        <taxon>Bacillati</taxon>
        <taxon>Bacillota</taxon>
        <taxon>Clostridia</taxon>
        <taxon>Christensenellales</taxon>
        <taxon>Christensenellaceae</taxon>
        <taxon>Gehongia</taxon>
    </lineage>
</organism>
<dbReference type="InterPro" id="IPR010918">
    <property type="entry name" value="PurM-like_C_dom"/>
</dbReference>
<proteinExistence type="predicted"/>
<dbReference type="Pfam" id="PF02769">
    <property type="entry name" value="AIRS_C"/>
    <property type="match status" value="1"/>
</dbReference>
<dbReference type="GO" id="GO:0005524">
    <property type="term" value="F:ATP binding"/>
    <property type="evidence" value="ECO:0007669"/>
    <property type="project" value="UniProtKB-KW"/>
</dbReference>
<evidence type="ECO:0000256" key="2">
    <source>
        <dbReference type="ARBA" id="ARBA00022723"/>
    </source>
</evidence>
<keyword evidence="1 9" id="KW-0436">Ligase</keyword>
<dbReference type="RefSeq" id="WP_249314439.1">
    <property type="nucleotide sequence ID" value="NZ_JACRSR010000001.1"/>
</dbReference>
<dbReference type="Gene3D" id="3.40.50.880">
    <property type="match status" value="1"/>
</dbReference>
<dbReference type="Proteomes" id="UP000623172">
    <property type="component" value="Unassembled WGS sequence"/>
</dbReference>
<dbReference type="CDD" id="cd01740">
    <property type="entry name" value="GATase1_FGAR_AT"/>
    <property type="match status" value="1"/>
</dbReference>
<dbReference type="EMBL" id="JACRSR010000001">
    <property type="protein sequence ID" value="MBC8530475.1"/>
    <property type="molecule type" value="Genomic_DNA"/>
</dbReference>
<keyword evidence="4" id="KW-0658">Purine biosynthesis</keyword>
<dbReference type="Gene3D" id="3.90.650.10">
    <property type="entry name" value="PurM-like C-terminal domain"/>
    <property type="match status" value="2"/>
</dbReference>
<dbReference type="InterPro" id="IPR010141">
    <property type="entry name" value="FGAM_synthase"/>
</dbReference>
<evidence type="ECO:0000259" key="8">
    <source>
        <dbReference type="Pfam" id="PF18072"/>
    </source>
</evidence>
<reference evidence="9" key="1">
    <citation type="submission" date="2020-08" db="EMBL/GenBank/DDBJ databases">
        <title>Genome public.</title>
        <authorList>
            <person name="Liu C."/>
            <person name="Sun Q."/>
        </authorList>
    </citation>
    <scope>NUCLEOTIDE SEQUENCE</scope>
    <source>
        <strain evidence="9">NSJ-53</strain>
    </source>
</reference>
<evidence type="ECO:0000256" key="5">
    <source>
        <dbReference type="ARBA" id="ARBA00022840"/>
    </source>
</evidence>
<dbReference type="SUPFAM" id="SSF56042">
    <property type="entry name" value="PurM C-terminal domain-like"/>
    <property type="match status" value="2"/>
</dbReference>
<evidence type="ECO:0000256" key="4">
    <source>
        <dbReference type="ARBA" id="ARBA00022755"/>
    </source>
</evidence>
<evidence type="ECO:0000313" key="9">
    <source>
        <dbReference type="EMBL" id="MBC8530475.1"/>
    </source>
</evidence>
<dbReference type="GO" id="GO:0046872">
    <property type="term" value="F:metal ion binding"/>
    <property type="evidence" value="ECO:0007669"/>
    <property type="project" value="UniProtKB-KW"/>
</dbReference>
<accession>A0A926D505</accession>
<keyword evidence="2" id="KW-0479">Metal-binding</keyword>
<gene>
    <name evidence="9" type="ORF">H8696_01265</name>
</gene>
<dbReference type="Pfam" id="PF13507">
    <property type="entry name" value="GATase_5"/>
    <property type="match status" value="1"/>
</dbReference>
<dbReference type="GO" id="GO:0004642">
    <property type="term" value="F:phosphoribosylformylglycinamidine synthase activity"/>
    <property type="evidence" value="ECO:0007669"/>
    <property type="project" value="UniProtKB-EC"/>
</dbReference>
<evidence type="ECO:0000256" key="1">
    <source>
        <dbReference type="ARBA" id="ARBA00022598"/>
    </source>
</evidence>
<dbReference type="GO" id="GO:0005737">
    <property type="term" value="C:cytoplasm"/>
    <property type="evidence" value="ECO:0007669"/>
    <property type="project" value="TreeGrafter"/>
</dbReference>
<dbReference type="InterPro" id="IPR036676">
    <property type="entry name" value="PurM-like_C_sf"/>
</dbReference>
<dbReference type="EC" id="6.3.5.3" evidence="9"/>
<keyword evidence="10" id="KW-1185">Reference proteome</keyword>
<evidence type="ECO:0000313" key="10">
    <source>
        <dbReference type="Proteomes" id="UP000623172"/>
    </source>
</evidence>
<dbReference type="Gene3D" id="3.30.1330.10">
    <property type="entry name" value="PurM-like, N-terminal domain"/>
    <property type="match status" value="2"/>
</dbReference>
<feature type="domain" description="Phosphoribosylformylglycinamidine synthase linker" evidence="8">
    <location>
        <begin position="183"/>
        <end position="229"/>
    </location>
</feature>
<dbReference type="NCBIfam" id="TIGR01857">
    <property type="entry name" value="FGAM-synthase"/>
    <property type="match status" value="1"/>
</dbReference>
<dbReference type="GO" id="GO:0006164">
    <property type="term" value="P:purine nucleotide biosynthetic process"/>
    <property type="evidence" value="ECO:0007669"/>
    <property type="project" value="UniProtKB-KW"/>
</dbReference>
<feature type="domain" description="PurM-like C-terminal" evidence="7">
    <location>
        <begin position="438"/>
        <end position="589"/>
    </location>
</feature>
<keyword evidence="5" id="KW-0067">ATP-binding</keyword>
<dbReference type="Pfam" id="PF18072">
    <property type="entry name" value="FGAR-AT_linker"/>
    <property type="match status" value="1"/>
</dbReference>
<dbReference type="SUPFAM" id="SSF55326">
    <property type="entry name" value="PurM N-terminal domain-like"/>
    <property type="match status" value="2"/>
</dbReference>
<evidence type="ECO:0000256" key="6">
    <source>
        <dbReference type="ARBA" id="ARBA00022842"/>
    </source>
</evidence>
<dbReference type="SUPFAM" id="SSF52317">
    <property type="entry name" value="Class I glutamine amidotransferase-like"/>
    <property type="match status" value="1"/>
</dbReference>
<name>A0A926D505_9FIRM</name>
<dbReference type="CDD" id="cd02203">
    <property type="entry name" value="PurL_repeat1"/>
    <property type="match status" value="1"/>
</dbReference>
<keyword evidence="3" id="KW-0547">Nucleotide-binding</keyword>
<dbReference type="InterPro" id="IPR036921">
    <property type="entry name" value="PurM-like_N_sf"/>
</dbReference>
<sequence length="1242" mass="134875">MNQRVRRVYVEKKREHAQQAEEMRYDLKHNLLIRGLTGVRIINRYDVSGIDDETYERAKAGIFAEPQVDVCWDEEFTAPEGSRVFVTALLPGQYDQRADSAAQCIQILTAGDKPAVRYAKVIVLMGELTDAEFAAAKAYTINPVEAEEAGMDKPESLAMETVRPADVKTVEGFTDLDEAGLMALLEKMGFAMDLADLKFCQDYFKEEKRDPTVTEMRMIDTYWSDHCRHTTFLTELTDVDLQEPAAKAAYDEYLAARERVYGKREKPICLMDMAVLAAKDMKKRGLLANLDESEEINACSIVVPVEANGKTEDYLVMFKNETHNHPTEIEPFGGAATCLGGAIRDPLSGRSYVYQAMRITGSGDPRTKVKDTLHGKLPQRKITRGAAQGYSSYGNQIGLATGIVSEVYHPGYVAKRMELGAVIAAAPKKNVVRERPAPGDVIVLLGGRTGRDGCGGATGSSKAHTEKSLATCGAEVQKGNPPEERKLQRLFRNPKVTRMIKRCNDFGAGGVSVAIGELADGLRIDLDRVPKKYEGLDGTELAISESQERMAVVIRPEDMDEFIAEAARENLEATHVATVTEEPRLVMTWRGQTVCDITRAFLNTNGAMKRAVAHVPEADKADLLDSLDLPEGDIKAKWLAALSDLNVCSQKGLTERFDGSIGAGSVLMPFGGRYQLTPAQALAGKIPVLEGETDDATLMAYGYDPMLSAKSPFHGAVYAVVEGVAKVVAAGGHLRDCYLTMQEFFERPGVKPERWGKPLGALLGAFWAQQRWSIAAIGGKDSMSGSFNDLDVPPTLVSIAVAPTKASRVISPEFKKAGNKVYITQITVDENGLPDMSALEETYEAVAKAIASGKVVSAYAVGMGGLAEAVSKMGFGNKLGFTFAGAPELFTAEHGRLVLEAEGELPFELLGEVMEAPVIRGAGFEIGLEEALSAWTGTLEAVFPTRSQGGNGVEKAKGAADATSPKRCTLARIQPIGRPRVLIPVFPGTNCEYDTARAFERAGAEADVLIIRNLTQQAIAESLDQLVEAIQRSQIVMLPGGFSGGDEPEGSAKFIVAAFRNPRVKDAVHELLKNRDGLMLGICNGFQALVKLGLVPYGEIRDPREDSPTLTYNAIGRHVSQMVYTKIVSKASPWLAETEVGDVNAIAVSHGEGRFVATKEDIRWMIENGQVATQYVDGEGRPAAEEPWNPNGSACAIEGIMSPDGRVLGKMGHSERCGRNIFKNIVGEKDQGLFRSGVNYYR</sequence>
<dbReference type="InterPro" id="IPR029062">
    <property type="entry name" value="Class_I_gatase-like"/>
</dbReference>
<dbReference type="PANTHER" id="PTHR10099">
    <property type="entry name" value="PHOSPHORIBOSYLFORMYLGLYCINAMIDINE SYNTHASE"/>
    <property type="match status" value="1"/>
</dbReference>
<dbReference type="PROSITE" id="PS51273">
    <property type="entry name" value="GATASE_TYPE_1"/>
    <property type="match status" value="1"/>
</dbReference>
<dbReference type="PANTHER" id="PTHR10099:SF1">
    <property type="entry name" value="PHOSPHORIBOSYLFORMYLGLYCINAMIDINE SYNTHASE"/>
    <property type="match status" value="1"/>
</dbReference>
<dbReference type="SMART" id="SM01211">
    <property type="entry name" value="GATase_5"/>
    <property type="match status" value="1"/>
</dbReference>